<sequence length="185" mass="20765">MSGTALALHRPSRIKRPSFGGRLTPLANKPITAWRDFELKKVHNANNHQHIAPYKVLKAKSPSRTVETLRVFASGTRTNQIHRMVCASHSDPFASRRTAGGFVSMMQADAQSVERTDRLSSWFAYLRFCPMRSSEPTNFLTASSQRNQQNIIDIIDARARLRRAPAPLMRSLVIACFHASKFSAS</sequence>
<dbReference type="OrthoDB" id="10683358at2759"/>
<evidence type="ECO:0000313" key="2">
    <source>
        <dbReference type="EMBL" id="MBW0467777.1"/>
    </source>
</evidence>
<gene>
    <name evidence="2" type="ORF">O181_007492</name>
</gene>
<protein>
    <submittedName>
        <fullName evidence="2">Uncharacterized protein</fullName>
    </submittedName>
</protein>
<dbReference type="AlphaFoldDB" id="A0A9Q3BMV3"/>
<dbReference type="Proteomes" id="UP000765509">
    <property type="component" value="Unassembled WGS sequence"/>
</dbReference>
<reference evidence="2" key="1">
    <citation type="submission" date="2021-03" db="EMBL/GenBank/DDBJ databases">
        <title>Draft genome sequence of rust myrtle Austropuccinia psidii MF-1, a brazilian biotype.</title>
        <authorList>
            <person name="Quecine M.C."/>
            <person name="Pachon D.M.R."/>
            <person name="Bonatelli M.L."/>
            <person name="Correr F.H."/>
            <person name="Franceschini L.M."/>
            <person name="Leite T.F."/>
            <person name="Margarido G.R.A."/>
            <person name="Almeida C.A."/>
            <person name="Ferrarezi J.A."/>
            <person name="Labate C.A."/>
        </authorList>
    </citation>
    <scope>NUCLEOTIDE SEQUENCE</scope>
    <source>
        <strain evidence="2">MF-1</strain>
    </source>
</reference>
<organism evidence="2 3">
    <name type="scientific">Austropuccinia psidii MF-1</name>
    <dbReference type="NCBI Taxonomy" id="1389203"/>
    <lineage>
        <taxon>Eukaryota</taxon>
        <taxon>Fungi</taxon>
        <taxon>Dikarya</taxon>
        <taxon>Basidiomycota</taxon>
        <taxon>Pucciniomycotina</taxon>
        <taxon>Pucciniomycetes</taxon>
        <taxon>Pucciniales</taxon>
        <taxon>Sphaerophragmiaceae</taxon>
        <taxon>Austropuccinia</taxon>
    </lineage>
</organism>
<evidence type="ECO:0000256" key="1">
    <source>
        <dbReference type="SAM" id="MobiDB-lite"/>
    </source>
</evidence>
<proteinExistence type="predicted"/>
<comment type="caution">
    <text evidence="2">The sequence shown here is derived from an EMBL/GenBank/DDBJ whole genome shotgun (WGS) entry which is preliminary data.</text>
</comment>
<evidence type="ECO:0000313" key="3">
    <source>
        <dbReference type="Proteomes" id="UP000765509"/>
    </source>
</evidence>
<feature type="region of interest" description="Disordered" evidence="1">
    <location>
        <begin position="1"/>
        <end position="21"/>
    </location>
</feature>
<accession>A0A9Q3BMV3</accession>
<name>A0A9Q3BMV3_9BASI</name>
<keyword evidence="3" id="KW-1185">Reference proteome</keyword>
<dbReference type="EMBL" id="AVOT02001670">
    <property type="protein sequence ID" value="MBW0467777.1"/>
    <property type="molecule type" value="Genomic_DNA"/>
</dbReference>